<keyword evidence="5" id="KW-1185">Reference proteome</keyword>
<feature type="compositionally biased region" description="Basic and acidic residues" evidence="2">
    <location>
        <begin position="374"/>
        <end position="398"/>
    </location>
</feature>
<feature type="domain" description="Mitochondria-eating protein C-terminal" evidence="3">
    <location>
        <begin position="538"/>
        <end position="737"/>
    </location>
</feature>
<feature type="region of interest" description="Disordered" evidence="2">
    <location>
        <begin position="82"/>
        <end position="144"/>
    </location>
</feature>
<dbReference type="EMBL" id="JBJQND010000004">
    <property type="protein sequence ID" value="KAL3878830.1"/>
    <property type="molecule type" value="Genomic_DNA"/>
</dbReference>
<evidence type="ECO:0000256" key="1">
    <source>
        <dbReference type="SAM" id="Coils"/>
    </source>
</evidence>
<reference evidence="4 5" key="1">
    <citation type="submission" date="2024-11" db="EMBL/GenBank/DDBJ databases">
        <title>Chromosome-level genome assembly of the freshwater bivalve Anodonta woodiana.</title>
        <authorList>
            <person name="Chen X."/>
        </authorList>
    </citation>
    <scope>NUCLEOTIDE SEQUENCE [LARGE SCALE GENOMIC DNA]</scope>
    <source>
        <strain evidence="4">MN2024</strain>
        <tissue evidence="4">Gills</tissue>
    </source>
</reference>
<organism evidence="4 5">
    <name type="scientific">Sinanodonta woodiana</name>
    <name type="common">Chinese pond mussel</name>
    <name type="synonym">Anodonta woodiana</name>
    <dbReference type="NCBI Taxonomy" id="1069815"/>
    <lineage>
        <taxon>Eukaryota</taxon>
        <taxon>Metazoa</taxon>
        <taxon>Spiralia</taxon>
        <taxon>Lophotrochozoa</taxon>
        <taxon>Mollusca</taxon>
        <taxon>Bivalvia</taxon>
        <taxon>Autobranchia</taxon>
        <taxon>Heteroconchia</taxon>
        <taxon>Palaeoheterodonta</taxon>
        <taxon>Unionida</taxon>
        <taxon>Unionoidea</taxon>
        <taxon>Unionidae</taxon>
        <taxon>Unioninae</taxon>
        <taxon>Sinanodonta</taxon>
    </lineage>
</organism>
<feature type="compositionally biased region" description="Basic and acidic residues" evidence="2">
    <location>
        <begin position="82"/>
        <end position="91"/>
    </location>
</feature>
<feature type="compositionally biased region" description="Basic and acidic residues" evidence="2">
    <location>
        <begin position="272"/>
        <end position="293"/>
    </location>
</feature>
<feature type="region of interest" description="Disordered" evidence="2">
    <location>
        <begin position="272"/>
        <end position="296"/>
    </location>
</feature>
<accession>A0ABD3X1V8</accession>
<feature type="region of interest" description="Disordered" evidence="2">
    <location>
        <begin position="174"/>
        <end position="193"/>
    </location>
</feature>
<evidence type="ECO:0000256" key="2">
    <source>
        <dbReference type="SAM" id="MobiDB-lite"/>
    </source>
</evidence>
<feature type="compositionally biased region" description="Basic residues" evidence="2">
    <location>
        <begin position="405"/>
        <end position="414"/>
    </location>
</feature>
<name>A0ABD3X1V8_SINWO</name>
<sequence length="742" mass="84999">MKELNSKKYNNINMERIRKAKKELDVIAGVGLVNKNDLDTIKNLLDLLAEFFQNTSNRTSRDKMEIFLKYSNEALQEIKKGMRLEREKDQLPDSTSSSDSSRVSHTHVKSSERLVHSDGDVSKKVATSVRSDRQKASHSAKPNTISRVSHASLGNTTVTINKLQSDLRTNSSMEPNLVKFNKNPPPDPKKKLSSPKFFEVLKRNLGHEKSEETEDTKVPHNKRKRKKLVDQTRHPILYEENSKERIDEQLEEEHVSENGFKKNEKSTILTLVDHEPDKHNNTISHDEETKKDTSVNNEFSNLIADIQNEMKSSNGQESKHLKFGLNPKTEDNSSNTRERDKRSSESSHIKEPYENTLRQVNRVLFLSDEEKTNGKTFKDKSASTKQKSKDSSFQKDSSRATMSARRTRQKHQSSKSRGQTTVEYVNVQEDTALSSMNKAKSSMPNQTAREVMISVGTQSDGTGIAQEQTFTKRSRSSTGLEEVTEGTEHLRLEIRILKKENEELRGSKEELLTRLSQKASEALRNGNERITNLNDNNRPTKLAERFSELYENEWTDSYEEISATAGKEEDIISTLLRILMFAYQFCDKCAKGQMTNIETFVRKEILFPNGSKDDVGIEQFGTVDLDEISYPLKELRKQFGPVSLHKMKQMIIRQIGKSIVTSVNESKKLYLYTERCVELTWLMCIQDPPMYLYLGQARTPHNDIFKPYRKSGKIVEYFVWPCLYLHEGGPLMSKGVAQMIDS</sequence>
<protein>
    <recommendedName>
        <fullName evidence="3">Mitochondria-eating protein C-terminal domain-containing protein</fullName>
    </recommendedName>
</protein>
<dbReference type="Pfam" id="PF16026">
    <property type="entry name" value="MIEAP"/>
    <property type="match status" value="1"/>
</dbReference>
<feature type="compositionally biased region" description="Basic and acidic residues" evidence="2">
    <location>
        <begin position="328"/>
        <end position="353"/>
    </location>
</feature>
<evidence type="ECO:0000313" key="4">
    <source>
        <dbReference type="EMBL" id="KAL3878830.1"/>
    </source>
</evidence>
<feature type="coiled-coil region" evidence="1">
    <location>
        <begin position="487"/>
        <end position="536"/>
    </location>
</feature>
<feature type="region of interest" description="Disordered" evidence="2">
    <location>
        <begin position="204"/>
        <end position="228"/>
    </location>
</feature>
<dbReference type="InterPro" id="IPR031981">
    <property type="entry name" value="MIEAP_C"/>
</dbReference>
<dbReference type="Proteomes" id="UP001634394">
    <property type="component" value="Unassembled WGS sequence"/>
</dbReference>
<comment type="caution">
    <text evidence="4">The sequence shown here is derived from an EMBL/GenBank/DDBJ whole genome shotgun (WGS) entry which is preliminary data.</text>
</comment>
<gene>
    <name evidence="4" type="ORF">ACJMK2_031158</name>
</gene>
<proteinExistence type="predicted"/>
<feature type="compositionally biased region" description="Basic and acidic residues" evidence="2">
    <location>
        <begin position="204"/>
        <end position="218"/>
    </location>
</feature>
<feature type="compositionally biased region" description="Low complexity" evidence="2">
    <location>
        <begin position="93"/>
        <end position="103"/>
    </location>
</feature>
<evidence type="ECO:0000313" key="5">
    <source>
        <dbReference type="Proteomes" id="UP001634394"/>
    </source>
</evidence>
<feature type="region of interest" description="Disordered" evidence="2">
    <location>
        <begin position="374"/>
        <end position="421"/>
    </location>
</feature>
<evidence type="ECO:0000259" key="3">
    <source>
        <dbReference type="Pfam" id="PF16026"/>
    </source>
</evidence>
<feature type="region of interest" description="Disordered" evidence="2">
    <location>
        <begin position="312"/>
        <end position="355"/>
    </location>
</feature>
<dbReference type="AlphaFoldDB" id="A0ABD3X1V8"/>
<feature type="compositionally biased region" description="Basic and acidic residues" evidence="2">
    <location>
        <begin position="109"/>
        <end position="123"/>
    </location>
</feature>
<keyword evidence="1" id="KW-0175">Coiled coil</keyword>